<dbReference type="SUPFAM" id="SSF48403">
    <property type="entry name" value="Ankyrin repeat"/>
    <property type="match status" value="1"/>
</dbReference>
<evidence type="ECO:0000313" key="2">
    <source>
        <dbReference type="Proteomes" id="UP000054771"/>
    </source>
</evidence>
<sequence length="514" mass="57629">MVPKQPSSPGPKDLTNLIMSNAKKNFREIMQELRNVRSAGTGRGGFTIWGGLILAMRPSNPLGVPLKPIFDSFLGGMDYYDLLNFIEAFPALLLHIHRWGLGPGGAWRNMPVFRTPQEVIDWHRSVAPPGTNLPPPGEPLPFGVVTDNHTSRRWPYVDWITRERNDFLVRLHEAGLWDPLGYRPDGHSFLSNALAFNRGFLLSYINYIGQGNLAFLLRPSRILEITGMALGANHLDLAISRNDFALFTRWIRENPGLHGPTALNNRSKETLCEFVTAEEALWYLRTIGLNLAQPLTPPANTLPAIPGVPTQIGHTPQIGSAGNGSPWHIAIRNNNLDFLDFLAAHTPYPADIDNPYNAPFTPALYAYTLGKFDHFDRLLRWGADPGVVPYMVILSWPTNPQDRWLRTSLAGIRNPNPNPGGNVRQGTSVHWVVFALHDEMKEINRAANLTESQKRSRRETRMRQATTLINLAKQGNIRGEPDLSTRDLAVPPRTAWDYAKMWGYTQLAYLLDPA</sequence>
<dbReference type="Gene3D" id="1.25.40.20">
    <property type="entry name" value="Ankyrin repeat-containing domain"/>
    <property type="match status" value="1"/>
</dbReference>
<dbReference type="EMBL" id="CDMC01000017">
    <property type="protein sequence ID" value="CEL10197.1"/>
    <property type="molecule type" value="Genomic_DNA"/>
</dbReference>
<gene>
    <name evidence="1" type="ORF">ASPCAL13321</name>
</gene>
<reference evidence="2" key="1">
    <citation type="journal article" date="2016" name="Genome Announc.">
        <title>Draft genome sequences of fungus Aspergillus calidoustus.</title>
        <authorList>
            <person name="Horn F."/>
            <person name="Linde J."/>
            <person name="Mattern D.J."/>
            <person name="Walther G."/>
            <person name="Guthke R."/>
            <person name="Scherlach K."/>
            <person name="Martin K."/>
            <person name="Brakhage A.A."/>
            <person name="Petzke L."/>
            <person name="Valiante V."/>
        </authorList>
    </citation>
    <scope>NUCLEOTIDE SEQUENCE [LARGE SCALE GENOMIC DNA]</scope>
    <source>
        <strain evidence="2">SF006504</strain>
    </source>
</reference>
<dbReference type="InterPro" id="IPR036770">
    <property type="entry name" value="Ankyrin_rpt-contain_sf"/>
</dbReference>
<keyword evidence="2" id="KW-1185">Reference proteome</keyword>
<proteinExistence type="predicted"/>
<name>A0A0U4ZKT0_ASPCI</name>
<dbReference type="Proteomes" id="UP000054771">
    <property type="component" value="Unassembled WGS sequence"/>
</dbReference>
<accession>A0A0U4ZKT0</accession>
<dbReference type="AlphaFoldDB" id="A0A0U4ZKT0"/>
<protein>
    <submittedName>
        <fullName evidence="1">Uncharacterized protein</fullName>
    </submittedName>
</protein>
<dbReference type="OrthoDB" id="4466217at2759"/>
<organism evidence="1 2">
    <name type="scientific">Aspergillus calidoustus</name>
    <dbReference type="NCBI Taxonomy" id="454130"/>
    <lineage>
        <taxon>Eukaryota</taxon>
        <taxon>Fungi</taxon>
        <taxon>Dikarya</taxon>
        <taxon>Ascomycota</taxon>
        <taxon>Pezizomycotina</taxon>
        <taxon>Eurotiomycetes</taxon>
        <taxon>Eurotiomycetidae</taxon>
        <taxon>Eurotiales</taxon>
        <taxon>Aspergillaceae</taxon>
        <taxon>Aspergillus</taxon>
        <taxon>Aspergillus subgen. Nidulantes</taxon>
    </lineage>
</organism>
<evidence type="ECO:0000313" key="1">
    <source>
        <dbReference type="EMBL" id="CEL10197.1"/>
    </source>
</evidence>